<protein>
    <submittedName>
        <fullName evidence="1">Uncharacterized protein</fullName>
    </submittedName>
</protein>
<dbReference type="Proteomes" id="UP000019464">
    <property type="component" value="Unassembled WGS sequence"/>
</dbReference>
<evidence type="ECO:0000313" key="2">
    <source>
        <dbReference type="Proteomes" id="UP000019464"/>
    </source>
</evidence>
<name>W9UV03_9GAMM</name>
<keyword evidence="2" id="KW-1185">Reference proteome</keyword>
<accession>W9UV03</accession>
<sequence length="55" mass="6499">MHGTYNKKQEYPSLKAYLIEIAMHRKHANIIKKVLIKDLIDEPFHAAIQTFSQFK</sequence>
<proteinExistence type="predicted"/>
<reference evidence="2" key="1">
    <citation type="submission" date="2012-11" db="EMBL/GenBank/DDBJ databases">
        <authorList>
            <person name="Singh A."/>
            <person name="Pinnaka A.K."/>
            <person name="Vaidya B."/>
        </authorList>
    </citation>
    <scope>NUCLEOTIDE SEQUENCE [LARGE SCALE GENOMIC DNA]</scope>
    <source>
        <strain evidence="2">AK23</strain>
    </source>
</reference>
<comment type="caution">
    <text evidence="1">The sequence shown here is derived from an EMBL/GenBank/DDBJ whole genome shotgun (WGS) entry which is preliminary data.</text>
</comment>
<gene>
    <name evidence="1" type="ORF">D791_02254</name>
</gene>
<evidence type="ECO:0000313" key="1">
    <source>
        <dbReference type="EMBL" id="EXJ10889.1"/>
    </source>
</evidence>
<reference evidence="1 2" key="2">
    <citation type="journal article" date="2015" name="Syst. Appl. Microbiol.">
        <title>Nitrincola nitratireducens sp. nov. isolated from a haloalkaline crater lake.</title>
        <authorList>
            <person name="Singh A."/>
            <person name="Vaidya B."/>
            <person name="Tanuku N.R."/>
            <person name="Pinnaka A.K."/>
        </authorList>
    </citation>
    <scope>NUCLEOTIDE SEQUENCE [LARGE SCALE GENOMIC DNA]</scope>
    <source>
        <strain evidence="1 2">AK23</strain>
    </source>
</reference>
<dbReference type="AlphaFoldDB" id="W9UV03"/>
<dbReference type="EMBL" id="AONB01000010">
    <property type="protein sequence ID" value="EXJ10889.1"/>
    <property type="molecule type" value="Genomic_DNA"/>
</dbReference>
<organism evidence="1 2">
    <name type="scientific">Nitrincola nitratireducens</name>
    <dbReference type="NCBI Taxonomy" id="1229521"/>
    <lineage>
        <taxon>Bacteria</taxon>
        <taxon>Pseudomonadati</taxon>
        <taxon>Pseudomonadota</taxon>
        <taxon>Gammaproteobacteria</taxon>
        <taxon>Oceanospirillales</taxon>
        <taxon>Oceanospirillaceae</taxon>
        <taxon>Nitrincola</taxon>
    </lineage>
</organism>